<feature type="transmembrane region" description="Helical" evidence="2">
    <location>
        <begin position="473"/>
        <end position="490"/>
    </location>
</feature>
<dbReference type="AlphaFoldDB" id="A0A1B9NU21"/>
<reference evidence="3 4" key="1">
    <citation type="submission" date="2016-06" db="EMBL/GenBank/DDBJ databases">
        <authorList>
            <person name="Kjaerup R.B."/>
            <person name="Dalgaard T.S."/>
            <person name="Juul-Madsen H.R."/>
        </authorList>
    </citation>
    <scope>NUCLEOTIDE SEQUENCE [LARGE SCALE GENOMIC DNA]</scope>
    <source>
        <strain evidence="3 4">1S159</strain>
    </source>
</reference>
<accession>A0A1B9NU21</accession>
<evidence type="ECO:0000313" key="3">
    <source>
        <dbReference type="EMBL" id="OCH17198.1"/>
    </source>
</evidence>
<keyword evidence="2" id="KW-0812">Transmembrane</keyword>
<evidence type="ECO:0000256" key="2">
    <source>
        <dbReference type="SAM" id="Phobius"/>
    </source>
</evidence>
<comment type="caution">
    <text evidence="3">The sequence shown here is derived from an EMBL/GenBank/DDBJ whole genome shotgun (WGS) entry which is preliminary data.</text>
</comment>
<dbReference type="EMBL" id="MAJU01000031">
    <property type="protein sequence ID" value="OCH17198.1"/>
    <property type="molecule type" value="Genomic_DNA"/>
</dbReference>
<feature type="transmembrane region" description="Helical" evidence="2">
    <location>
        <begin position="496"/>
        <end position="514"/>
    </location>
</feature>
<keyword evidence="2" id="KW-0472">Membrane</keyword>
<dbReference type="Proteomes" id="UP000093523">
    <property type="component" value="Unassembled WGS sequence"/>
</dbReference>
<organism evidence="3 4">
    <name type="scientific">Aliivibrio logei</name>
    <name type="common">Vibrio logei</name>
    <dbReference type="NCBI Taxonomy" id="688"/>
    <lineage>
        <taxon>Bacteria</taxon>
        <taxon>Pseudomonadati</taxon>
        <taxon>Pseudomonadota</taxon>
        <taxon>Gammaproteobacteria</taxon>
        <taxon>Vibrionales</taxon>
        <taxon>Vibrionaceae</taxon>
        <taxon>Aliivibrio</taxon>
    </lineage>
</organism>
<keyword evidence="1" id="KW-0175">Coiled coil</keyword>
<keyword evidence="2" id="KW-1133">Transmembrane helix</keyword>
<name>A0A1B9NU21_ALILO</name>
<gene>
    <name evidence="3" type="ORF">A6E04_19205</name>
</gene>
<proteinExistence type="predicted"/>
<evidence type="ECO:0000313" key="4">
    <source>
        <dbReference type="Proteomes" id="UP000093523"/>
    </source>
</evidence>
<dbReference type="STRING" id="688.A6E04_19205"/>
<evidence type="ECO:0000256" key="1">
    <source>
        <dbReference type="SAM" id="Coils"/>
    </source>
</evidence>
<protein>
    <recommendedName>
        <fullName evidence="5">Phage tail tape measure protein</fullName>
    </recommendedName>
</protein>
<feature type="coiled-coil region" evidence="1">
    <location>
        <begin position="39"/>
        <end position="115"/>
    </location>
</feature>
<evidence type="ECO:0008006" key="5">
    <source>
        <dbReference type="Google" id="ProtNLM"/>
    </source>
</evidence>
<sequence length="661" mass="71395">MASDSDHYAKKITAIKKAQSDDSAALHLIDTYKAISKEVDKSALSLNEAKDKLTALQAKETSAANAKKALNTELNKQIERLAKLKTHSEAAGGSNKKLNKLILDQSRALKTLRAEAAAANRPNAILTNQLAKQAEKVASLTRVSGDHNQRLTQVGKGMKKAGIDASKLDDEFARLSTNYNSHAAKIDKVSKRYKKLQTIMMPFQKMNKVITLPSLKTAKRGGMVGGAVLGSMVGFGAIIADTAEQVNELSRAAKDVAMPVDALQAMRMQAKGAGAEAEDMDAAIKEMNLRWGEMKTLKSGAMNDYFKDTGNGQAYKDLMNAKNSMEAYQVLLREIAKETDASKQNFMADEFFGGDSEKMLSVLKAGTDGLNKAKQELNDTGGPISSESVEAAAKFGSTLKTLSAIVDSLKISALTPIMEELSIIFGEFAENMKNMEWREDAIEKLRKTVSGVFTAFKALGSGVLFLSENFRGMLATLAVLKVAFIVLNAIMLGNPISLMVVGIAAAVIAIGYLIDKFIGFDVILKAIGAYYSFLWEGLKKLINLLPDSIVPDWAKPAKEAGDEIDNLAGKVKNVKDKNIELGITTNETLNKNTNSKRTGTTQKDSSVISGQKITPLTTYTVKSQAEVALTIKSEKPITVDKVNSDNGTNLSVDVGNMMMSY</sequence>